<organism evidence="1 2">
    <name type="scientific">Ktedonosporobacter rubrisoli</name>
    <dbReference type="NCBI Taxonomy" id="2509675"/>
    <lineage>
        <taxon>Bacteria</taxon>
        <taxon>Bacillati</taxon>
        <taxon>Chloroflexota</taxon>
        <taxon>Ktedonobacteria</taxon>
        <taxon>Ktedonobacterales</taxon>
        <taxon>Ktedonosporobacteraceae</taxon>
        <taxon>Ktedonosporobacter</taxon>
    </lineage>
</organism>
<reference evidence="1 2" key="1">
    <citation type="submission" date="2019-01" db="EMBL/GenBank/DDBJ databases">
        <title>Ktedonosporobacter rubrisoli SCAWS-G2.</title>
        <authorList>
            <person name="Huang Y."/>
            <person name="Yan B."/>
        </authorList>
    </citation>
    <scope>NUCLEOTIDE SEQUENCE [LARGE SCALE GENOMIC DNA]</scope>
    <source>
        <strain evidence="1 2">SCAWS-G2</strain>
    </source>
</reference>
<dbReference type="AlphaFoldDB" id="A0A4P6JJQ5"/>
<evidence type="ECO:0000313" key="1">
    <source>
        <dbReference type="EMBL" id="QBD75170.1"/>
    </source>
</evidence>
<keyword evidence="2" id="KW-1185">Reference proteome</keyword>
<dbReference type="EMBL" id="CP035758">
    <property type="protein sequence ID" value="QBD75170.1"/>
    <property type="molecule type" value="Genomic_DNA"/>
</dbReference>
<sequence length="335" mass="37327">MFDNILRELKKIEAGSQITISMPTDNDGYFDRRCPSEACQADFKVLMEDWKQKVSDAQVFCPICREEAKATEWSTSEQQEYIRQAGINYIQGKIGQALSQDARDFNRRQRPGFINMSMSYKPGAPTLIIPISAAEELRQKFTCEQCGCRYSSLGAAFFCPACGHNSAESTFSQTIEAVQKSLSALLAIREAVQAVADADAAKNTVREILENNMGRLVGAFQRLAEALFDRTPAAPTTRRRKNVFQNLSEGSALWNAATGKGYADLLTPAEMADLLRLFQQRHLFAHCEGIVDQDYITKSGDTTYVIGQRLVIREGAVSRLAELVTKLADELRKLV</sequence>
<protein>
    <submittedName>
        <fullName evidence="1">Uncharacterized protein</fullName>
    </submittedName>
</protein>
<dbReference type="Proteomes" id="UP000290365">
    <property type="component" value="Chromosome"/>
</dbReference>
<proteinExistence type="predicted"/>
<dbReference type="OrthoDB" id="7867195at2"/>
<evidence type="ECO:0000313" key="2">
    <source>
        <dbReference type="Proteomes" id="UP000290365"/>
    </source>
</evidence>
<dbReference type="RefSeq" id="WP_129885769.1">
    <property type="nucleotide sequence ID" value="NZ_CP035758.1"/>
</dbReference>
<accession>A0A4P6JJQ5</accession>
<name>A0A4P6JJQ5_KTERU</name>
<gene>
    <name evidence="1" type="ORF">EPA93_03840</name>
</gene>
<dbReference type="KEGG" id="kbs:EPA93_03840"/>